<feature type="transmembrane region" description="Helical" evidence="1">
    <location>
        <begin position="12"/>
        <end position="36"/>
    </location>
</feature>
<dbReference type="AlphaFoldDB" id="A0A2M8FF83"/>
<keyword evidence="1" id="KW-1133">Transmembrane helix</keyword>
<comment type="caution">
    <text evidence="2">The sequence shown here is derived from an EMBL/GenBank/DDBJ whole genome shotgun (WGS) entry which is preliminary data.</text>
</comment>
<organism evidence="2 3">
    <name type="scientific">Candidatus Kaiserbacteria bacterium CG_4_9_14_0_2_um_filter_41_32</name>
    <dbReference type="NCBI Taxonomy" id="1974601"/>
    <lineage>
        <taxon>Bacteria</taxon>
        <taxon>Candidatus Kaiseribacteriota</taxon>
    </lineage>
</organism>
<keyword evidence="1" id="KW-0472">Membrane</keyword>
<dbReference type="Proteomes" id="UP000230391">
    <property type="component" value="Unassembled WGS sequence"/>
</dbReference>
<evidence type="ECO:0000256" key="1">
    <source>
        <dbReference type="SAM" id="Phobius"/>
    </source>
</evidence>
<gene>
    <name evidence="2" type="ORF">CO026_00925</name>
</gene>
<accession>A0A2M8FF83</accession>
<protein>
    <submittedName>
        <fullName evidence="2">Uncharacterized protein</fullName>
    </submittedName>
</protein>
<proteinExistence type="predicted"/>
<feature type="transmembrane region" description="Helical" evidence="1">
    <location>
        <begin position="48"/>
        <end position="66"/>
    </location>
</feature>
<name>A0A2M8FF83_9BACT</name>
<evidence type="ECO:0000313" key="2">
    <source>
        <dbReference type="EMBL" id="PJC56310.1"/>
    </source>
</evidence>
<sequence>MTSKSQIHRQGIGYFFKNFGTIVGIVLIWRGIWHVLDNIDIFLIGDETHLATAIGGIVVGFLVLYLPDKDLKEIEKL</sequence>
<evidence type="ECO:0000313" key="3">
    <source>
        <dbReference type="Proteomes" id="UP000230391"/>
    </source>
</evidence>
<keyword evidence="1" id="KW-0812">Transmembrane</keyword>
<reference evidence="3" key="1">
    <citation type="submission" date="2017-09" db="EMBL/GenBank/DDBJ databases">
        <title>Depth-based differentiation of microbial function through sediment-hosted aquifers and enrichment of novel symbionts in the deep terrestrial subsurface.</title>
        <authorList>
            <person name="Probst A.J."/>
            <person name="Ladd B."/>
            <person name="Jarett J.K."/>
            <person name="Geller-Mcgrath D.E."/>
            <person name="Sieber C.M.K."/>
            <person name="Emerson J.B."/>
            <person name="Anantharaman K."/>
            <person name="Thomas B.C."/>
            <person name="Malmstrom R."/>
            <person name="Stieglmeier M."/>
            <person name="Klingl A."/>
            <person name="Woyke T."/>
            <person name="Ryan C.M."/>
            <person name="Banfield J.F."/>
        </authorList>
    </citation>
    <scope>NUCLEOTIDE SEQUENCE [LARGE SCALE GENOMIC DNA]</scope>
</reference>
<dbReference type="EMBL" id="PFRD01000045">
    <property type="protein sequence ID" value="PJC56310.1"/>
    <property type="molecule type" value="Genomic_DNA"/>
</dbReference>